<proteinExistence type="predicted"/>
<evidence type="ECO:0000313" key="1">
    <source>
        <dbReference type="EMBL" id="OAB79875.1"/>
    </source>
</evidence>
<name>A0A167IPC1_9FLAO</name>
<reference evidence="1 2" key="1">
    <citation type="submission" date="2016-02" db="EMBL/GenBank/DDBJ databases">
        <title>Ulvibacter sp. LPB0005, isolated from Thais luteostoma.</title>
        <authorList>
            <person name="Shin S.-K."/>
            <person name="Yi H."/>
        </authorList>
    </citation>
    <scope>NUCLEOTIDE SEQUENCE [LARGE SCALE GENOMIC DNA]</scope>
    <source>
        <strain evidence="1 2">LPB0005</strain>
    </source>
</reference>
<gene>
    <name evidence="1" type="ORF">ULVI_03810</name>
</gene>
<protein>
    <submittedName>
        <fullName evidence="1">Uncharacterized protein</fullName>
    </submittedName>
</protein>
<comment type="caution">
    <text evidence="1">The sequence shown here is derived from an EMBL/GenBank/DDBJ whole genome shotgun (WGS) entry which is preliminary data.</text>
</comment>
<dbReference type="RefSeq" id="WP_068589920.1">
    <property type="nucleotide sequence ID" value="NZ_LRXL01000026.1"/>
</dbReference>
<dbReference type="InterPro" id="IPR053825">
    <property type="entry name" value="DUF7009"/>
</dbReference>
<evidence type="ECO:0000313" key="2">
    <source>
        <dbReference type="Proteomes" id="UP000077013"/>
    </source>
</evidence>
<dbReference type="STRING" id="1763537.ULVI_03810"/>
<dbReference type="OrthoDB" id="7060517at2"/>
<keyword evidence="2" id="KW-1185">Reference proteome</keyword>
<organism evidence="1 2">
    <name type="scientific">Cochleicola gelatinilyticus</name>
    <dbReference type="NCBI Taxonomy" id="1763537"/>
    <lineage>
        <taxon>Bacteria</taxon>
        <taxon>Pseudomonadati</taxon>
        <taxon>Bacteroidota</taxon>
        <taxon>Flavobacteriia</taxon>
        <taxon>Flavobacteriales</taxon>
        <taxon>Flavobacteriaceae</taxon>
        <taxon>Cochleicola</taxon>
    </lineage>
</organism>
<sequence>MKIRIKDNSIRLRLTKTDVDDLRNKHVVACRTVISKKKLFQYELRILKDATKISAAFGNGKITLTLSPEIAHVLTETNEITVKGEQNNGSNEKLSLLIEKDLQCLDETEEDQSDMYDNPNSAC</sequence>
<dbReference type="EMBL" id="LRXL01000026">
    <property type="protein sequence ID" value="OAB79875.1"/>
    <property type="molecule type" value="Genomic_DNA"/>
</dbReference>
<dbReference type="AlphaFoldDB" id="A0A167IPC1"/>
<accession>A0A167IPC1</accession>
<dbReference type="Proteomes" id="UP000077013">
    <property type="component" value="Unassembled WGS sequence"/>
</dbReference>
<dbReference type="Pfam" id="PF22668">
    <property type="entry name" value="DUF7009"/>
    <property type="match status" value="1"/>
</dbReference>